<name>A0ACB8TKY1_9AGAM</name>
<organism evidence="1 2">
    <name type="scientific">Artomyces pyxidatus</name>
    <dbReference type="NCBI Taxonomy" id="48021"/>
    <lineage>
        <taxon>Eukaryota</taxon>
        <taxon>Fungi</taxon>
        <taxon>Dikarya</taxon>
        <taxon>Basidiomycota</taxon>
        <taxon>Agaricomycotina</taxon>
        <taxon>Agaricomycetes</taxon>
        <taxon>Russulales</taxon>
        <taxon>Auriscalpiaceae</taxon>
        <taxon>Artomyces</taxon>
    </lineage>
</organism>
<keyword evidence="2" id="KW-1185">Reference proteome</keyword>
<evidence type="ECO:0000313" key="2">
    <source>
        <dbReference type="Proteomes" id="UP000814140"/>
    </source>
</evidence>
<reference evidence="1" key="2">
    <citation type="journal article" date="2022" name="New Phytol.">
        <title>Evolutionary transition to the ectomycorrhizal habit in the genomes of a hyperdiverse lineage of mushroom-forming fungi.</title>
        <authorList>
            <person name="Looney B."/>
            <person name="Miyauchi S."/>
            <person name="Morin E."/>
            <person name="Drula E."/>
            <person name="Courty P.E."/>
            <person name="Kohler A."/>
            <person name="Kuo A."/>
            <person name="LaButti K."/>
            <person name="Pangilinan J."/>
            <person name="Lipzen A."/>
            <person name="Riley R."/>
            <person name="Andreopoulos W."/>
            <person name="He G."/>
            <person name="Johnson J."/>
            <person name="Nolan M."/>
            <person name="Tritt A."/>
            <person name="Barry K.W."/>
            <person name="Grigoriev I.V."/>
            <person name="Nagy L.G."/>
            <person name="Hibbett D."/>
            <person name="Henrissat B."/>
            <person name="Matheny P.B."/>
            <person name="Labbe J."/>
            <person name="Martin F.M."/>
        </authorList>
    </citation>
    <scope>NUCLEOTIDE SEQUENCE</scope>
    <source>
        <strain evidence="1">HHB10654</strain>
    </source>
</reference>
<evidence type="ECO:0000313" key="1">
    <source>
        <dbReference type="EMBL" id="KAI0069053.1"/>
    </source>
</evidence>
<proteinExistence type="predicted"/>
<gene>
    <name evidence="1" type="ORF">BV25DRAFT_1817990</name>
</gene>
<keyword evidence="1" id="KW-0808">Transferase</keyword>
<comment type="caution">
    <text evidence="1">The sequence shown here is derived from an EMBL/GenBank/DDBJ whole genome shotgun (WGS) entry which is preliminary data.</text>
</comment>
<sequence>MPVLGIGIDILHIPRIISLISRRPPTHLATRILSPAELSTWTALPAEDEERRARFLAVRWAVKEAAYKAFYPVLKPTWKDLTFLRAGNSQKPVLTYHPRAETAQRSPFRLHASVSHDGLYVVSTVLVESLQE</sequence>
<reference evidence="1" key="1">
    <citation type="submission" date="2021-03" db="EMBL/GenBank/DDBJ databases">
        <authorList>
            <consortium name="DOE Joint Genome Institute"/>
            <person name="Ahrendt S."/>
            <person name="Looney B.P."/>
            <person name="Miyauchi S."/>
            <person name="Morin E."/>
            <person name="Drula E."/>
            <person name="Courty P.E."/>
            <person name="Chicoki N."/>
            <person name="Fauchery L."/>
            <person name="Kohler A."/>
            <person name="Kuo A."/>
            <person name="Labutti K."/>
            <person name="Pangilinan J."/>
            <person name="Lipzen A."/>
            <person name="Riley R."/>
            <person name="Andreopoulos W."/>
            <person name="He G."/>
            <person name="Johnson J."/>
            <person name="Barry K.W."/>
            <person name="Grigoriev I.V."/>
            <person name="Nagy L."/>
            <person name="Hibbett D."/>
            <person name="Henrissat B."/>
            <person name="Matheny P.B."/>
            <person name="Labbe J."/>
            <person name="Martin F."/>
        </authorList>
    </citation>
    <scope>NUCLEOTIDE SEQUENCE</scope>
    <source>
        <strain evidence="1">HHB10654</strain>
    </source>
</reference>
<protein>
    <submittedName>
        <fullName evidence="1">4'-phosphopantetheinyl transferase</fullName>
    </submittedName>
</protein>
<dbReference type="EMBL" id="MU277187">
    <property type="protein sequence ID" value="KAI0069053.1"/>
    <property type="molecule type" value="Genomic_DNA"/>
</dbReference>
<dbReference type="Proteomes" id="UP000814140">
    <property type="component" value="Unassembled WGS sequence"/>
</dbReference>
<accession>A0ACB8TKY1</accession>